<evidence type="ECO:0000313" key="3">
    <source>
        <dbReference type="Proteomes" id="UP000799538"/>
    </source>
</evidence>
<feature type="transmembrane region" description="Helical" evidence="1">
    <location>
        <begin position="6"/>
        <end position="26"/>
    </location>
</feature>
<reference evidence="3" key="1">
    <citation type="journal article" date="2020" name="Stud. Mycol.">
        <title>101 Dothideomycetes genomes: A test case for predicting lifestyles and emergence of pathogens.</title>
        <authorList>
            <person name="Haridas S."/>
            <person name="Albert R."/>
            <person name="Binder M."/>
            <person name="Bloem J."/>
            <person name="LaButti K."/>
            <person name="Salamov A."/>
            <person name="Andreopoulos B."/>
            <person name="Baker S."/>
            <person name="Barry K."/>
            <person name="Bills G."/>
            <person name="Bluhm B."/>
            <person name="Cannon C."/>
            <person name="Castanera R."/>
            <person name="Culley D."/>
            <person name="Daum C."/>
            <person name="Ezra D."/>
            <person name="Gonzalez J."/>
            <person name="Henrissat B."/>
            <person name="Kuo A."/>
            <person name="Liang C."/>
            <person name="Lipzen A."/>
            <person name="Lutzoni F."/>
            <person name="Magnuson J."/>
            <person name="Mondo S."/>
            <person name="Nolan M."/>
            <person name="Ohm R."/>
            <person name="Pangilinan J."/>
            <person name="Park H.-J."/>
            <person name="Ramirez L."/>
            <person name="Alfaro M."/>
            <person name="Sun H."/>
            <person name="Tritt A."/>
            <person name="Yoshinaga Y."/>
            <person name="Zwiers L.-H."/>
            <person name="Turgeon B."/>
            <person name="Goodwin S."/>
            <person name="Spatafora J."/>
            <person name="Crous P."/>
            <person name="Grigoriev I."/>
        </authorList>
    </citation>
    <scope>NUCLEOTIDE SEQUENCE [LARGE SCALE GENOMIC DNA]</scope>
    <source>
        <strain evidence="3">CECT 20119</strain>
    </source>
</reference>
<evidence type="ECO:0008006" key="4">
    <source>
        <dbReference type="Google" id="ProtNLM"/>
    </source>
</evidence>
<organism evidence="2 3">
    <name type="scientific">Elsinoe ampelina</name>
    <dbReference type="NCBI Taxonomy" id="302913"/>
    <lineage>
        <taxon>Eukaryota</taxon>
        <taxon>Fungi</taxon>
        <taxon>Dikarya</taxon>
        <taxon>Ascomycota</taxon>
        <taxon>Pezizomycotina</taxon>
        <taxon>Dothideomycetes</taxon>
        <taxon>Dothideomycetidae</taxon>
        <taxon>Myriangiales</taxon>
        <taxon>Elsinoaceae</taxon>
        <taxon>Elsinoe</taxon>
    </lineage>
</organism>
<proteinExistence type="predicted"/>
<protein>
    <recommendedName>
        <fullName evidence="4">Fungal N-terminal domain-containing protein</fullName>
    </recommendedName>
</protein>
<dbReference type="EMBL" id="ML992573">
    <property type="protein sequence ID" value="KAF2218172.1"/>
    <property type="molecule type" value="Genomic_DNA"/>
</dbReference>
<feature type="non-terminal residue" evidence="2">
    <location>
        <position position="61"/>
    </location>
</feature>
<dbReference type="Proteomes" id="UP000799538">
    <property type="component" value="Unassembled WGS sequence"/>
</dbReference>
<accession>A0A6A6FXG2</accession>
<gene>
    <name evidence="2" type="ORF">BDZ85DRAFT_208628</name>
</gene>
<evidence type="ECO:0000313" key="2">
    <source>
        <dbReference type="EMBL" id="KAF2218172.1"/>
    </source>
</evidence>
<name>A0A6A6FXG2_9PEZI</name>
<keyword evidence="1" id="KW-0812">Transmembrane</keyword>
<dbReference type="AlphaFoldDB" id="A0A6A6FXG2"/>
<keyword evidence="3" id="KW-1185">Reference proteome</keyword>
<sequence length="61" mass="6789">MADPLSITASLIAVVQISGTIISFCYEYSQGIKDAPRDVKRILQEVRSTRDTSERVLSMID</sequence>
<keyword evidence="1" id="KW-0472">Membrane</keyword>
<keyword evidence="1" id="KW-1133">Transmembrane helix</keyword>
<evidence type="ECO:0000256" key="1">
    <source>
        <dbReference type="SAM" id="Phobius"/>
    </source>
</evidence>